<keyword evidence="3" id="KW-1185">Reference proteome</keyword>
<gene>
    <name evidence="2" type="ORF">JTE90_002678</name>
</gene>
<dbReference type="Proteomes" id="UP000827092">
    <property type="component" value="Unassembled WGS sequence"/>
</dbReference>
<organism evidence="2 3">
    <name type="scientific">Oedothorax gibbosus</name>
    <dbReference type="NCBI Taxonomy" id="931172"/>
    <lineage>
        <taxon>Eukaryota</taxon>
        <taxon>Metazoa</taxon>
        <taxon>Ecdysozoa</taxon>
        <taxon>Arthropoda</taxon>
        <taxon>Chelicerata</taxon>
        <taxon>Arachnida</taxon>
        <taxon>Araneae</taxon>
        <taxon>Araneomorphae</taxon>
        <taxon>Entelegynae</taxon>
        <taxon>Araneoidea</taxon>
        <taxon>Linyphiidae</taxon>
        <taxon>Erigoninae</taxon>
        <taxon>Oedothorax</taxon>
    </lineage>
</organism>
<evidence type="ECO:0000256" key="1">
    <source>
        <dbReference type="SAM" id="MobiDB-lite"/>
    </source>
</evidence>
<proteinExistence type="predicted"/>
<feature type="region of interest" description="Disordered" evidence="1">
    <location>
        <begin position="1"/>
        <end position="25"/>
    </location>
</feature>
<dbReference type="AlphaFoldDB" id="A0AAV6TMZ6"/>
<protein>
    <submittedName>
        <fullName evidence="2">Uncharacterized protein</fullName>
    </submittedName>
</protein>
<reference evidence="2 3" key="1">
    <citation type="journal article" date="2022" name="Nat. Ecol. Evol.">
        <title>A masculinizing supergene underlies an exaggerated male reproductive morph in a spider.</title>
        <authorList>
            <person name="Hendrickx F."/>
            <person name="De Corte Z."/>
            <person name="Sonet G."/>
            <person name="Van Belleghem S.M."/>
            <person name="Kostlbacher S."/>
            <person name="Vangestel C."/>
        </authorList>
    </citation>
    <scope>NUCLEOTIDE SEQUENCE [LARGE SCALE GENOMIC DNA]</scope>
    <source>
        <strain evidence="2">W744_W776</strain>
    </source>
</reference>
<comment type="caution">
    <text evidence="2">The sequence shown here is derived from an EMBL/GenBank/DDBJ whole genome shotgun (WGS) entry which is preliminary data.</text>
</comment>
<sequence>MEDDVVGPDSEQVSLEDPAPSQGAMGTFATDPLFSQVHLDWLPSNFKRHRRTFSSSSESIHQGPENSAWSEVLPVGSWLGIRTAVKEDVTRLSESYRHPTEVAK</sequence>
<name>A0AAV6TMZ6_9ARAC</name>
<evidence type="ECO:0000313" key="3">
    <source>
        <dbReference type="Proteomes" id="UP000827092"/>
    </source>
</evidence>
<evidence type="ECO:0000313" key="2">
    <source>
        <dbReference type="EMBL" id="KAG8172685.1"/>
    </source>
</evidence>
<accession>A0AAV6TMZ6</accession>
<dbReference type="EMBL" id="JAFNEN010002458">
    <property type="protein sequence ID" value="KAG8172685.1"/>
    <property type="molecule type" value="Genomic_DNA"/>
</dbReference>